<dbReference type="eggNOG" id="ENOG5033M5Q">
    <property type="taxonomic scope" value="Bacteria"/>
</dbReference>
<gene>
    <name evidence="1" type="ordered locus">GTNG_2097</name>
</gene>
<dbReference type="Pfam" id="PF14178">
    <property type="entry name" value="YppF"/>
    <property type="match status" value="1"/>
</dbReference>
<accession>A4IQ45</accession>
<organism evidence="1 2">
    <name type="scientific">Geobacillus thermodenitrificans (strain NG80-2)</name>
    <dbReference type="NCBI Taxonomy" id="420246"/>
    <lineage>
        <taxon>Bacteria</taxon>
        <taxon>Bacillati</taxon>
        <taxon>Bacillota</taxon>
        <taxon>Bacilli</taxon>
        <taxon>Bacillales</taxon>
        <taxon>Anoxybacillaceae</taxon>
        <taxon>Geobacillus</taxon>
    </lineage>
</organism>
<evidence type="ECO:0000313" key="1">
    <source>
        <dbReference type="EMBL" id="ABO67449.1"/>
    </source>
</evidence>
<dbReference type="EMBL" id="CP000557">
    <property type="protein sequence ID" value="ABO67449.1"/>
    <property type="molecule type" value="Genomic_DNA"/>
</dbReference>
<protein>
    <recommendedName>
        <fullName evidence="3">YppF-like protein</fullName>
    </recommendedName>
</protein>
<dbReference type="AlphaFoldDB" id="A4IQ45"/>
<dbReference type="KEGG" id="gtn:GTNG_2097"/>
<dbReference type="HOGENOM" id="CLU_1956469_0_0_9"/>
<sequence length="128" mass="14436">MFVLPHFLIVDFSFRLPLVYVPILSGVRADMSSLVGSFNFRKSIFSPTFMVRCKKGEGGKASMGIAELKHKFMVVKHCEPAEANELLDFARRLYLRGEISLAEYRDLVRDLEKAGAYQPNETGEFAGL</sequence>
<reference evidence="1 2" key="1">
    <citation type="journal article" date="2007" name="Proc. Natl. Acad. Sci. U.S.A.">
        <title>Genome and proteome of long-chain alkane degrading Geobacillus thermodenitrificans NG80-2 isolated from a deep-subsurface oil reservoir.</title>
        <authorList>
            <person name="Feng L."/>
            <person name="Wang W."/>
            <person name="Cheng J."/>
            <person name="Ren Y."/>
            <person name="Zhao G."/>
            <person name="Gao C."/>
            <person name="Tang Y."/>
            <person name="Liu X."/>
            <person name="Han W."/>
            <person name="Peng X."/>
            <person name="Liu R."/>
            <person name="Wang L."/>
        </authorList>
    </citation>
    <scope>NUCLEOTIDE SEQUENCE [LARGE SCALE GENOMIC DNA]</scope>
    <source>
        <strain evidence="1 2">NG80-2</strain>
    </source>
</reference>
<dbReference type="InterPro" id="IPR025553">
    <property type="entry name" value="YppF"/>
</dbReference>
<proteinExistence type="predicted"/>
<name>A4IQ45_GEOTN</name>
<evidence type="ECO:0000313" key="2">
    <source>
        <dbReference type="Proteomes" id="UP000001578"/>
    </source>
</evidence>
<dbReference type="Proteomes" id="UP000001578">
    <property type="component" value="Chromosome"/>
</dbReference>
<evidence type="ECO:0008006" key="3">
    <source>
        <dbReference type="Google" id="ProtNLM"/>
    </source>
</evidence>